<proteinExistence type="predicted"/>
<sequence>MASFDALKAVVIDVIDDFTKHDVALNYDPKGSRSYNAKVKLAKLYINEPVLAVMPIRFNKAMRTLVGSKWRDVGSLDLVALATIGEVIALACAHSGIELPAGEPK</sequence>
<reference evidence="1 2" key="1">
    <citation type="submission" date="2020-06" db="EMBL/GenBank/DDBJ databases">
        <title>Schlegella sp. ID0723 isolated from air conditioner.</title>
        <authorList>
            <person name="Kim D.Y."/>
            <person name="Kim D.-U."/>
        </authorList>
    </citation>
    <scope>NUCLEOTIDE SEQUENCE [LARGE SCALE GENOMIC DNA]</scope>
    <source>
        <strain evidence="1 2">ID0723</strain>
    </source>
</reference>
<evidence type="ECO:0000313" key="1">
    <source>
        <dbReference type="EMBL" id="NUZ06743.1"/>
    </source>
</evidence>
<evidence type="ECO:0000313" key="2">
    <source>
        <dbReference type="Proteomes" id="UP000529637"/>
    </source>
</evidence>
<gene>
    <name evidence="1" type="ORF">HQN59_13320</name>
</gene>
<dbReference type="RefSeq" id="WP_176069606.1">
    <property type="nucleotide sequence ID" value="NZ_JABWMJ010000006.1"/>
</dbReference>
<keyword evidence="2" id="KW-1185">Reference proteome</keyword>
<protein>
    <submittedName>
        <fullName evidence="1">Uncharacterized protein</fullName>
    </submittedName>
</protein>
<organism evidence="1 2">
    <name type="scientific">Piscinibacter koreensis</name>
    <dbReference type="NCBI Taxonomy" id="2742824"/>
    <lineage>
        <taxon>Bacteria</taxon>
        <taxon>Pseudomonadati</taxon>
        <taxon>Pseudomonadota</taxon>
        <taxon>Betaproteobacteria</taxon>
        <taxon>Burkholderiales</taxon>
        <taxon>Sphaerotilaceae</taxon>
        <taxon>Piscinibacter</taxon>
    </lineage>
</organism>
<dbReference type="EMBL" id="JABWMJ010000006">
    <property type="protein sequence ID" value="NUZ06743.1"/>
    <property type="molecule type" value="Genomic_DNA"/>
</dbReference>
<name>A0A7Y6NP23_9BURK</name>
<dbReference type="AlphaFoldDB" id="A0A7Y6NP23"/>
<accession>A0A7Y6NP23</accession>
<dbReference type="Proteomes" id="UP000529637">
    <property type="component" value="Unassembled WGS sequence"/>
</dbReference>
<comment type="caution">
    <text evidence="1">The sequence shown here is derived from an EMBL/GenBank/DDBJ whole genome shotgun (WGS) entry which is preliminary data.</text>
</comment>